<proteinExistence type="predicted"/>
<dbReference type="RefSeq" id="WP_052604915.1">
    <property type="nucleotide sequence ID" value="NZ_JXYS01000026.1"/>
</dbReference>
<dbReference type="EMBL" id="JXYS01000026">
    <property type="protein sequence ID" value="KJF18047.1"/>
    <property type="molecule type" value="Genomic_DNA"/>
</dbReference>
<keyword evidence="1" id="KW-0472">Membrane</keyword>
<evidence type="ECO:0000313" key="3">
    <source>
        <dbReference type="Proteomes" id="UP000032360"/>
    </source>
</evidence>
<keyword evidence="3" id="KW-1185">Reference proteome</keyword>
<sequence>MKWTANEIALIGTATTVVVAILSALIAYMVAKRERRRTLYSEAIQAIVAWKEMLYRVRRRSGNQVYDLVAAFHDLQDKLSYYEAWIGSESKYMSRSYKRLVKAVKSKTDFLIRDAWKESIRDPAEYSLPSDDHPDLAPNVEAFLNDVRSHLSPYFWRRIALAYRNREVK</sequence>
<dbReference type="STRING" id="1280514.AXFE_11460"/>
<comment type="caution">
    <text evidence="2">The sequence shown here is derived from an EMBL/GenBank/DDBJ whole genome shotgun (WGS) entry which is preliminary data.</text>
</comment>
<evidence type="ECO:0000256" key="1">
    <source>
        <dbReference type="SAM" id="Phobius"/>
    </source>
</evidence>
<keyword evidence="1" id="KW-1133">Transmembrane helix</keyword>
<gene>
    <name evidence="2" type="ORF">AXFE_11460</name>
</gene>
<feature type="transmembrane region" description="Helical" evidence="1">
    <location>
        <begin position="6"/>
        <end position="31"/>
    </location>
</feature>
<dbReference type="OrthoDB" id="4965381at2"/>
<dbReference type="Proteomes" id="UP000032360">
    <property type="component" value="Unassembled WGS sequence"/>
</dbReference>
<dbReference type="AlphaFoldDB" id="A0A0D8HJX5"/>
<reference evidence="2 3" key="1">
    <citation type="submission" date="2015-01" db="EMBL/GenBank/DDBJ databases">
        <title>Draft genome of the acidophilic iron oxidizer Acidithrix ferrooxidans strain Py-F3.</title>
        <authorList>
            <person name="Poehlein A."/>
            <person name="Eisen S."/>
            <person name="Schloemann M."/>
            <person name="Johnson B.D."/>
            <person name="Daniel R."/>
            <person name="Muehling M."/>
        </authorList>
    </citation>
    <scope>NUCLEOTIDE SEQUENCE [LARGE SCALE GENOMIC DNA]</scope>
    <source>
        <strain evidence="2 3">Py-F3</strain>
    </source>
</reference>
<organism evidence="2 3">
    <name type="scientific">Acidithrix ferrooxidans</name>
    <dbReference type="NCBI Taxonomy" id="1280514"/>
    <lineage>
        <taxon>Bacteria</taxon>
        <taxon>Bacillati</taxon>
        <taxon>Actinomycetota</taxon>
        <taxon>Acidimicrobiia</taxon>
        <taxon>Acidimicrobiales</taxon>
        <taxon>Acidimicrobiaceae</taxon>
        <taxon>Acidithrix</taxon>
    </lineage>
</organism>
<accession>A0A0D8HJX5</accession>
<evidence type="ECO:0000313" key="2">
    <source>
        <dbReference type="EMBL" id="KJF18047.1"/>
    </source>
</evidence>
<name>A0A0D8HJX5_9ACTN</name>
<evidence type="ECO:0008006" key="4">
    <source>
        <dbReference type="Google" id="ProtNLM"/>
    </source>
</evidence>
<keyword evidence="1" id="KW-0812">Transmembrane</keyword>
<protein>
    <recommendedName>
        <fullName evidence="4">DUF4760 domain-containing protein</fullName>
    </recommendedName>
</protein>